<dbReference type="FunCoup" id="G8Y0G2">
    <property type="interactions" value="329"/>
</dbReference>
<dbReference type="GO" id="GO:1990904">
    <property type="term" value="C:ribonucleoprotein complex"/>
    <property type="evidence" value="ECO:0007669"/>
    <property type="project" value="UniProtKB-KW"/>
</dbReference>
<dbReference type="OrthoDB" id="2257454at2759"/>
<keyword evidence="3" id="KW-0689">Ribosomal protein</keyword>
<evidence type="ECO:0000313" key="7">
    <source>
        <dbReference type="EMBL" id="CCE86315.1"/>
    </source>
</evidence>
<evidence type="ECO:0000256" key="3">
    <source>
        <dbReference type="ARBA" id="ARBA00022980"/>
    </source>
</evidence>
<dbReference type="STRING" id="559304.G8Y0G2"/>
<proteinExistence type="inferred from homology"/>
<evidence type="ECO:0000313" key="8">
    <source>
        <dbReference type="Proteomes" id="UP000005222"/>
    </source>
</evidence>
<dbReference type="EMBL" id="FO082046">
    <property type="protein sequence ID" value="CCE86315.1"/>
    <property type="molecule type" value="Genomic_DNA"/>
</dbReference>
<evidence type="ECO:0000256" key="6">
    <source>
        <dbReference type="ARBA" id="ARBA00035132"/>
    </source>
</evidence>
<dbReference type="eggNOG" id="KOG4844">
    <property type="taxonomic scope" value="Eukaryota"/>
</dbReference>
<dbReference type="Pfam" id="PF08293">
    <property type="entry name" value="MRP-S33"/>
    <property type="match status" value="1"/>
</dbReference>
<dbReference type="HOGENOM" id="CLU_150777_0_1_1"/>
<name>G8Y0G2_PICSO</name>
<organism evidence="7 8">
    <name type="scientific">Pichia sorbitophila (strain ATCC MYA-4447 / BCRC 22081 / CBS 7064 / NBRC 10061 / NRRL Y-12695)</name>
    <name type="common">Hybrid yeast</name>
    <dbReference type="NCBI Taxonomy" id="559304"/>
    <lineage>
        <taxon>Eukaryota</taxon>
        <taxon>Fungi</taxon>
        <taxon>Dikarya</taxon>
        <taxon>Ascomycota</taxon>
        <taxon>Saccharomycotina</taxon>
        <taxon>Pichiomycetes</taxon>
        <taxon>Debaryomycetaceae</taxon>
        <taxon>Millerozyma</taxon>
    </lineage>
</organism>
<evidence type="ECO:0000256" key="5">
    <source>
        <dbReference type="ARBA" id="ARBA00023274"/>
    </source>
</evidence>
<evidence type="ECO:0000256" key="1">
    <source>
        <dbReference type="ARBA" id="ARBA00004173"/>
    </source>
</evidence>
<gene>
    <name evidence="7" type="primary">Piso0_004798</name>
    <name evidence="7" type="ORF">GNLVRS01_PISO0N01377g</name>
</gene>
<dbReference type="PANTHER" id="PTHR13362:SF2">
    <property type="entry name" value="SMALL RIBOSOMAL SUBUNIT PROTEIN MS33"/>
    <property type="match status" value="1"/>
</dbReference>
<evidence type="ECO:0000256" key="4">
    <source>
        <dbReference type="ARBA" id="ARBA00023128"/>
    </source>
</evidence>
<comment type="similarity">
    <text evidence="2">Belongs to the mitochondrion-specific ribosomal protein mS33 family.</text>
</comment>
<dbReference type="PANTHER" id="PTHR13362">
    <property type="entry name" value="MITOCHONDRIAL RIBOSOMAL PROTEIN S33"/>
    <property type="match status" value="1"/>
</dbReference>
<reference evidence="7 8" key="1">
    <citation type="journal article" date="2012" name="G3 (Bethesda)">
        <title>Pichia sorbitophila, an interspecies yeast hybrid reveals early steps of genome resolution following polyploidization.</title>
        <authorList>
            <person name="Leh Louis V."/>
            <person name="Despons L."/>
            <person name="Friedrich A."/>
            <person name="Martin T."/>
            <person name="Durrens P."/>
            <person name="Casaregola S."/>
            <person name="Neuveglise C."/>
            <person name="Fairhead C."/>
            <person name="Marck C."/>
            <person name="Cruz J.A."/>
            <person name="Straub M.L."/>
            <person name="Kugler V."/>
            <person name="Sacerdot C."/>
            <person name="Uzunov Z."/>
            <person name="Thierry A."/>
            <person name="Weiss S."/>
            <person name="Bleykasten C."/>
            <person name="De Montigny J."/>
            <person name="Jacques N."/>
            <person name="Jung P."/>
            <person name="Lemaire M."/>
            <person name="Mallet S."/>
            <person name="Morel G."/>
            <person name="Richard G.F."/>
            <person name="Sarkar A."/>
            <person name="Savel G."/>
            <person name="Schacherer J."/>
            <person name="Seret M.L."/>
            <person name="Talla E."/>
            <person name="Samson G."/>
            <person name="Jubin C."/>
            <person name="Poulain J."/>
            <person name="Vacherie B."/>
            <person name="Barbe V."/>
            <person name="Pelletier E."/>
            <person name="Sherman D.J."/>
            <person name="Westhof E."/>
            <person name="Weissenbach J."/>
            <person name="Baret P.V."/>
            <person name="Wincker P."/>
            <person name="Gaillardin C."/>
            <person name="Dujon B."/>
            <person name="Souciet J.L."/>
        </authorList>
    </citation>
    <scope>NUCLEOTIDE SEQUENCE [LARGE SCALE GENOMIC DNA]</scope>
    <source>
        <strain evidence="8">ATCC MYA-4447 / BCRC 22081 / CBS 7064 / NBRC 10061 / NRRL Y-12695</strain>
    </source>
</reference>
<keyword evidence="5" id="KW-0687">Ribonucleoprotein</keyword>
<protein>
    <recommendedName>
        <fullName evidence="6">Small ribosomal subunit protein mS33</fullName>
    </recommendedName>
</protein>
<dbReference type="Proteomes" id="UP000005222">
    <property type="component" value="Chromosome N"/>
</dbReference>
<dbReference type="OMA" id="FKEWFPE"/>
<dbReference type="InParanoid" id="G8Y0G2"/>
<keyword evidence="8" id="KW-1185">Reference proteome</keyword>
<dbReference type="InterPro" id="IPR013219">
    <property type="entry name" value="Ribosomal_mS33"/>
</dbReference>
<comment type="subcellular location">
    <subcellularLocation>
        <location evidence="1">Mitochondrion</location>
    </subcellularLocation>
</comment>
<sequence>MSILKKLPSKARLEQVKKLSSEIFGSTWNPNNIRNGSKILRAPLKGPELVNYYGVNDSMPTFQDFKKWFPELKLVDPREAYRVKMVEDRKKRNKGAPKKKKE</sequence>
<dbReference type="GO" id="GO:0005840">
    <property type="term" value="C:ribosome"/>
    <property type="evidence" value="ECO:0007669"/>
    <property type="project" value="UniProtKB-KW"/>
</dbReference>
<dbReference type="AlphaFoldDB" id="G8Y0G2"/>
<dbReference type="GO" id="GO:0005739">
    <property type="term" value="C:mitochondrion"/>
    <property type="evidence" value="ECO:0007669"/>
    <property type="project" value="UniProtKB-SubCell"/>
</dbReference>
<evidence type="ECO:0000256" key="2">
    <source>
        <dbReference type="ARBA" id="ARBA00008970"/>
    </source>
</evidence>
<accession>G8Y0G2</accession>
<keyword evidence="4" id="KW-0496">Mitochondrion</keyword>